<dbReference type="PANTHER" id="PTHR47950">
    <property type="entry name" value="CYTOCHROME P450, FAMILY 76, SUBFAMILY C, POLYPEPTIDE 5-RELATED"/>
    <property type="match status" value="1"/>
</dbReference>
<dbReference type="Pfam" id="PF00067">
    <property type="entry name" value="p450"/>
    <property type="match status" value="1"/>
</dbReference>
<dbReference type="GO" id="GO:0020037">
    <property type="term" value="F:heme binding"/>
    <property type="evidence" value="ECO:0007669"/>
    <property type="project" value="InterPro"/>
</dbReference>
<dbReference type="GO" id="GO:0004497">
    <property type="term" value="F:monooxygenase activity"/>
    <property type="evidence" value="ECO:0007669"/>
    <property type="project" value="UniProtKB-KW"/>
</dbReference>
<dbReference type="FunFam" id="1.10.630.10:FF:000007">
    <property type="entry name" value="Cytochrome P450 76C4"/>
    <property type="match status" value="1"/>
</dbReference>
<sequence>METHFFLLCITLLFLFFLRWFLRKSHAKKLPPGPTGLPIIGNLLQLGPSPHETLSAMAKLYGPLMSLRLGSVTTVVASSPDAAKEILQTHDKTFANRLVPDSVAAQPHPEDTLAWVPGDHRWRNRRRVCTTQMFTAQRLDFLQHLRHRKVHQLLAHLQKHCDAGTAVDVGSLAFATTLNLMSNTIFSVDLVDPDFATAQEFKELVWRIMEDAGKANVSDYFPVVRRFDLQGVRRHVEVSYLRLHEIFDEIIAERLKVRTTSNESQRHGDFLDVLLDRCQEDGSDFTVENIKPLILDLFIAGSDTSGSTTEWAMAELLHNPETLQKARNELLQVIGPQGEIKESDIDRLSYIHAIVKETLRLHPPVPLLLPYIAGNDAHVCGYTIFKGNQVLINAWSISRDPQYWADPLSFKPERFLGSNVDFKGRDFEYIPFGAGRRICPGLPLAHRMVNLMLASVLHAFNWKLPMGITPEKLDMSEQYGITLKKAVSLCAIPYTAT</sequence>
<evidence type="ECO:0000256" key="1">
    <source>
        <dbReference type="ARBA" id="ARBA00010617"/>
    </source>
</evidence>
<evidence type="ECO:0000313" key="8">
    <source>
        <dbReference type="EMBL" id="KAE8125141.1"/>
    </source>
</evidence>
<keyword evidence="6" id="KW-0503">Monooxygenase</keyword>
<reference evidence="8 9" key="1">
    <citation type="submission" date="2019-06" db="EMBL/GenBank/DDBJ databases">
        <title>A chromosomal-level reference genome of Carpinus fangiana (Coryloideae, Betulaceae).</title>
        <authorList>
            <person name="Yang X."/>
            <person name="Wang Z."/>
            <person name="Zhang L."/>
            <person name="Hao G."/>
            <person name="Liu J."/>
            <person name="Yang Y."/>
        </authorList>
    </citation>
    <scope>NUCLEOTIDE SEQUENCE [LARGE SCALE GENOMIC DNA]</scope>
    <source>
        <strain evidence="8">Cfa_2016G</strain>
        <tissue evidence="8">Leaf</tissue>
    </source>
</reference>
<evidence type="ECO:0008006" key="10">
    <source>
        <dbReference type="Google" id="ProtNLM"/>
    </source>
</evidence>
<evidence type="ECO:0000256" key="7">
    <source>
        <dbReference type="SAM" id="SignalP"/>
    </source>
</evidence>
<evidence type="ECO:0000256" key="3">
    <source>
        <dbReference type="ARBA" id="ARBA00023002"/>
    </source>
</evidence>
<dbReference type="GO" id="GO:0016705">
    <property type="term" value="F:oxidoreductase activity, acting on paired donors, with incorporation or reduction of molecular oxygen"/>
    <property type="evidence" value="ECO:0007669"/>
    <property type="project" value="InterPro"/>
</dbReference>
<feature type="chain" id="PRO_5024463427" description="Cytochrome P450" evidence="7">
    <location>
        <begin position="28"/>
        <end position="497"/>
    </location>
</feature>
<organism evidence="8 9">
    <name type="scientific">Carpinus fangiana</name>
    <dbReference type="NCBI Taxonomy" id="176857"/>
    <lineage>
        <taxon>Eukaryota</taxon>
        <taxon>Viridiplantae</taxon>
        <taxon>Streptophyta</taxon>
        <taxon>Embryophyta</taxon>
        <taxon>Tracheophyta</taxon>
        <taxon>Spermatophyta</taxon>
        <taxon>Magnoliopsida</taxon>
        <taxon>eudicotyledons</taxon>
        <taxon>Gunneridae</taxon>
        <taxon>Pentapetalae</taxon>
        <taxon>rosids</taxon>
        <taxon>fabids</taxon>
        <taxon>Fagales</taxon>
        <taxon>Betulaceae</taxon>
        <taxon>Carpinus</taxon>
    </lineage>
</organism>
<proteinExistence type="inferred from homology"/>
<evidence type="ECO:0000256" key="6">
    <source>
        <dbReference type="RuleBase" id="RU000461"/>
    </source>
</evidence>
<keyword evidence="2 5" id="KW-0479">Metal-binding</keyword>
<dbReference type="OrthoDB" id="2789670at2759"/>
<dbReference type="PRINTS" id="PR00463">
    <property type="entry name" value="EP450I"/>
</dbReference>
<protein>
    <recommendedName>
        <fullName evidence="10">Cytochrome P450</fullName>
    </recommendedName>
</protein>
<dbReference type="InterPro" id="IPR017972">
    <property type="entry name" value="Cyt_P450_CS"/>
</dbReference>
<dbReference type="PANTHER" id="PTHR47950:SF44">
    <property type="entry name" value="CYTOCHROME P450, FAMILY 76, SUBFAMILY C, POLYPEPTIDE 5-RELATED"/>
    <property type="match status" value="1"/>
</dbReference>
<dbReference type="InterPro" id="IPR001128">
    <property type="entry name" value="Cyt_P450"/>
</dbReference>
<keyword evidence="4 5" id="KW-0408">Iron</keyword>
<evidence type="ECO:0000256" key="2">
    <source>
        <dbReference type="ARBA" id="ARBA00022723"/>
    </source>
</evidence>
<feature type="signal peptide" evidence="7">
    <location>
        <begin position="1"/>
        <end position="27"/>
    </location>
</feature>
<gene>
    <name evidence="8" type="ORF">FH972_019975</name>
</gene>
<comment type="cofactor">
    <cofactor evidence="5">
        <name>heme</name>
        <dbReference type="ChEBI" id="CHEBI:30413"/>
    </cofactor>
</comment>
<evidence type="ECO:0000256" key="5">
    <source>
        <dbReference type="PIRSR" id="PIRSR602401-1"/>
    </source>
</evidence>
<dbReference type="PRINTS" id="PR00385">
    <property type="entry name" value="P450"/>
</dbReference>
<dbReference type="PROSITE" id="PS00086">
    <property type="entry name" value="CYTOCHROME_P450"/>
    <property type="match status" value="1"/>
</dbReference>
<dbReference type="GO" id="GO:0005506">
    <property type="term" value="F:iron ion binding"/>
    <property type="evidence" value="ECO:0007669"/>
    <property type="project" value="InterPro"/>
</dbReference>
<name>A0A5N6RV01_9ROSI</name>
<evidence type="ECO:0000256" key="4">
    <source>
        <dbReference type="ARBA" id="ARBA00023004"/>
    </source>
</evidence>
<feature type="binding site" description="axial binding residue" evidence="5">
    <location>
        <position position="439"/>
    </location>
    <ligand>
        <name>heme</name>
        <dbReference type="ChEBI" id="CHEBI:30413"/>
    </ligand>
    <ligandPart>
        <name>Fe</name>
        <dbReference type="ChEBI" id="CHEBI:18248"/>
    </ligandPart>
</feature>
<keyword evidence="3 6" id="KW-0560">Oxidoreductase</keyword>
<comment type="similarity">
    <text evidence="1 6">Belongs to the cytochrome P450 family.</text>
</comment>
<dbReference type="InterPro" id="IPR036396">
    <property type="entry name" value="Cyt_P450_sf"/>
</dbReference>
<dbReference type="CDD" id="cd11073">
    <property type="entry name" value="CYP76-like"/>
    <property type="match status" value="1"/>
</dbReference>
<evidence type="ECO:0000313" key="9">
    <source>
        <dbReference type="Proteomes" id="UP000327013"/>
    </source>
</evidence>
<dbReference type="InterPro" id="IPR002401">
    <property type="entry name" value="Cyt_P450_E_grp-I"/>
</dbReference>
<dbReference type="EMBL" id="CM017328">
    <property type="protein sequence ID" value="KAE8125141.1"/>
    <property type="molecule type" value="Genomic_DNA"/>
</dbReference>
<keyword evidence="5 6" id="KW-0349">Heme</keyword>
<dbReference type="AlphaFoldDB" id="A0A5N6RV01"/>
<keyword evidence="9" id="KW-1185">Reference proteome</keyword>
<dbReference type="Gene3D" id="1.10.630.10">
    <property type="entry name" value="Cytochrome P450"/>
    <property type="match status" value="1"/>
</dbReference>
<keyword evidence="7" id="KW-0732">Signal</keyword>
<dbReference type="Proteomes" id="UP000327013">
    <property type="component" value="Chromosome 8"/>
</dbReference>
<dbReference type="SUPFAM" id="SSF48264">
    <property type="entry name" value="Cytochrome P450"/>
    <property type="match status" value="1"/>
</dbReference>
<accession>A0A5N6RV01</accession>